<reference evidence="2" key="1">
    <citation type="submission" date="2020-10" db="EMBL/GenBank/DDBJ databases">
        <title>Genome Sequence of Monilinia vaccinii-corymbosi Sheds Light on Mummy Berry Disease Infection of Blueberry and Mating Type.</title>
        <authorList>
            <person name="Yow A.G."/>
            <person name="Zhang Y."/>
            <person name="Bansal K."/>
            <person name="Eacker S.M."/>
            <person name="Sullivan S."/>
            <person name="Liachko I."/>
            <person name="Cubeta M.A."/>
            <person name="Rollins J.A."/>
            <person name="Ashrafi H."/>
        </authorList>
    </citation>
    <scope>NUCLEOTIDE SEQUENCE</scope>
    <source>
        <strain evidence="2">RL-1</strain>
    </source>
</reference>
<organism evidence="2 3">
    <name type="scientific">Monilinia vaccinii-corymbosi</name>
    <dbReference type="NCBI Taxonomy" id="61207"/>
    <lineage>
        <taxon>Eukaryota</taxon>
        <taxon>Fungi</taxon>
        <taxon>Dikarya</taxon>
        <taxon>Ascomycota</taxon>
        <taxon>Pezizomycotina</taxon>
        <taxon>Leotiomycetes</taxon>
        <taxon>Helotiales</taxon>
        <taxon>Sclerotiniaceae</taxon>
        <taxon>Monilinia</taxon>
    </lineage>
</organism>
<dbReference type="Proteomes" id="UP000672032">
    <property type="component" value="Chromosome 5"/>
</dbReference>
<evidence type="ECO:0000313" key="3">
    <source>
        <dbReference type="Proteomes" id="UP000672032"/>
    </source>
</evidence>
<evidence type="ECO:0000256" key="1">
    <source>
        <dbReference type="SAM" id="MobiDB-lite"/>
    </source>
</evidence>
<dbReference type="OrthoDB" id="5402392at2759"/>
<feature type="region of interest" description="Disordered" evidence="1">
    <location>
        <begin position="261"/>
        <end position="280"/>
    </location>
</feature>
<dbReference type="AlphaFoldDB" id="A0A8A3PIL1"/>
<sequence length="521" mass="57756">MDDVEHLPEGIKKIHLTLSPYIKQRQDTLLVRRVLAAHLSSNVNAGESILTSTNLSLAEPTSEATQGLGFPGVQNEYLRSLQANLKAQKDFATISTQQDEVESHSEIRARTHDQAKEVSLRAFLDLEKQRKRQERFRIIQDLVDQLAQKPAATPDYLEPKSLEVLREAGSLPPVPPIVLAPLEHHQESERIDLKSLVDRLEKSVLRAQLLLKKEQKLLAKVRASATTSKDQRQQDSCRQLALEITRNELINWIEMELGKAGDSSAAPEGQDSSIPKHKGKEYIDSQLPSIKQIYAQYLEIRKRLIIAATEDLATPFSTAVEAEDSSGTLVDEPLNDFPNTTNVSTYPYLEDLVLISNEQKSITQQRSYLTGSLTRQHKEAGKDLDKLVDESHLLPAYPMPAVTSQRKRLGEPISFEVNISNSDKPSLSSRAKAWVFAAESSSISTKEAVLERLEDGESALAEAYQTLNDLQILLGCLPEGQGVDGDVVSGRQKLGISNIGGVWSTLDGNLGFIRTEDSISD</sequence>
<protein>
    <submittedName>
        <fullName evidence="2">Uncharacterized protein</fullName>
    </submittedName>
</protein>
<dbReference type="EMBL" id="CP063409">
    <property type="protein sequence ID" value="QSZ35108.1"/>
    <property type="molecule type" value="Genomic_DNA"/>
</dbReference>
<proteinExistence type="predicted"/>
<name>A0A8A3PIL1_9HELO</name>
<evidence type="ECO:0000313" key="2">
    <source>
        <dbReference type="EMBL" id="QSZ35108.1"/>
    </source>
</evidence>
<accession>A0A8A3PIL1</accession>
<gene>
    <name evidence="2" type="ORF">DSL72_007972</name>
</gene>
<keyword evidence="3" id="KW-1185">Reference proteome</keyword>